<reference evidence="1" key="1">
    <citation type="submission" date="2019-02" db="EMBL/GenBank/DDBJ databases">
        <authorList>
            <person name="Gruber-Vodicka R. H."/>
            <person name="Seah K. B. B."/>
        </authorList>
    </citation>
    <scope>NUCLEOTIDE SEQUENCE</scope>
    <source>
        <strain evidence="1">BECK_M7</strain>
    </source>
</reference>
<protein>
    <submittedName>
        <fullName evidence="1">Uncharacterized protein</fullName>
    </submittedName>
</protein>
<dbReference type="EMBL" id="CAADFF010000011">
    <property type="protein sequence ID" value="VFJ88623.1"/>
    <property type="molecule type" value="Genomic_DNA"/>
</dbReference>
<name>A0A450U9A2_9GAMM</name>
<gene>
    <name evidence="1" type="ORF">BECKLFY1418B_GA0070995_101127</name>
</gene>
<organism evidence="1">
    <name type="scientific">Candidatus Kentrum sp. LFY</name>
    <dbReference type="NCBI Taxonomy" id="2126342"/>
    <lineage>
        <taxon>Bacteria</taxon>
        <taxon>Pseudomonadati</taxon>
        <taxon>Pseudomonadota</taxon>
        <taxon>Gammaproteobacteria</taxon>
        <taxon>Candidatus Kentrum</taxon>
    </lineage>
</organism>
<accession>A0A450U9A2</accession>
<proteinExistence type="predicted"/>
<dbReference type="AlphaFoldDB" id="A0A450U9A2"/>
<sequence length="58" mass="6972">MNRFRKQSRVEIGHIVAIPWPFRDRRREREMLICNDGNRPRLVGEDGIKRSFAIEVIH</sequence>
<evidence type="ECO:0000313" key="1">
    <source>
        <dbReference type="EMBL" id="VFJ88623.1"/>
    </source>
</evidence>